<evidence type="ECO:0000256" key="2">
    <source>
        <dbReference type="SAM" id="Phobius"/>
    </source>
</evidence>
<feature type="transmembrane region" description="Helical" evidence="2">
    <location>
        <begin position="31"/>
        <end position="52"/>
    </location>
</feature>
<dbReference type="RefSeq" id="WP_165007209.1">
    <property type="nucleotide sequence ID" value="NZ_CP064954.1"/>
</dbReference>
<keyword evidence="2" id="KW-0472">Membrane</keyword>
<reference evidence="3 4" key="1">
    <citation type="submission" date="2020-11" db="EMBL/GenBank/DDBJ databases">
        <title>Corynebacterium sp. ZJ-599.</title>
        <authorList>
            <person name="Zhou J."/>
        </authorList>
    </citation>
    <scope>NUCLEOTIDE SEQUENCE [LARGE SCALE GENOMIC DNA]</scope>
    <source>
        <strain evidence="3 4">ZJ-599</strain>
    </source>
</reference>
<keyword evidence="2" id="KW-0812">Transmembrane</keyword>
<dbReference type="Proteomes" id="UP000594681">
    <property type="component" value="Chromosome"/>
</dbReference>
<dbReference type="AlphaFoldDB" id="A0A7T0KE86"/>
<keyword evidence="4" id="KW-1185">Reference proteome</keyword>
<name>A0A7T0KE86_9CORY</name>
<proteinExistence type="predicted"/>
<accession>A0A7T0KE86</accession>
<sequence>MGKHSLSKRPKRTPGRGKENSTASWDAILELVSGVIYFAAAMVDLISAIIHLGR</sequence>
<evidence type="ECO:0000313" key="3">
    <source>
        <dbReference type="EMBL" id="QPK78914.1"/>
    </source>
</evidence>
<evidence type="ECO:0000256" key="1">
    <source>
        <dbReference type="SAM" id="MobiDB-lite"/>
    </source>
</evidence>
<keyword evidence="2" id="KW-1133">Transmembrane helix</keyword>
<evidence type="ECO:0000313" key="4">
    <source>
        <dbReference type="Proteomes" id="UP000594681"/>
    </source>
</evidence>
<organism evidence="3 4">
    <name type="scientific">Corynebacterium lizhenjunii</name>
    <dbReference type="NCBI Taxonomy" id="2709394"/>
    <lineage>
        <taxon>Bacteria</taxon>
        <taxon>Bacillati</taxon>
        <taxon>Actinomycetota</taxon>
        <taxon>Actinomycetes</taxon>
        <taxon>Mycobacteriales</taxon>
        <taxon>Corynebacteriaceae</taxon>
        <taxon>Corynebacterium</taxon>
    </lineage>
</organism>
<feature type="compositionally biased region" description="Basic residues" evidence="1">
    <location>
        <begin position="1"/>
        <end position="15"/>
    </location>
</feature>
<protein>
    <submittedName>
        <fullName evidence="3">Uncharacterized protein</fullName>
    </submittedName>
</protein>
<feature type="region of interest" description="Disordered" evidence="1">
    <location>
        <begin position="1"/>
        <end position="21"/>
    </location>
</feature>
<dbReference type="EMBL" id="CP064954">
    <property type="protein sequence ID" value="QPK78914.1"/>
    <property type="molecule type" value="Genomic_DNA"/>
</dbReference>
<gene>
    <name evidence="3" type="ORF">G7Y31_10425</name>
</gene>
<dbReference type="KEGG" id="cliz:G7Y31_10425"/>